<dbReference type="EMBL" id="BPVZ01000352">
    <property type="protein sequence ID" value="GKV50263.1"/>
    <property type="molecule type" value="Genomic_DNA"/>
</dbReference>
<evidence type="ECO:0000256" key="8">
    <source>
        <dbReference type="ARBA" id="ARBA00023010"/>
    </source>
</evidence>
<evidence type="ECO:0000256" key="9">
    <source>
        <dbReference type="ARBA" id="ARBA00023136"/>
    </source>
</evidence>
<evidence type="ECO:0000256" key="5">
    <source>
        <dbReference type="ARBA" id="ARBA00022824"/>
    </source>
</evidence>
<reference evidence="11 12" key="1">
    <citation type="journal article" date="2021" name="Commun. Biol.">
        <title>The genome of Shorea leprosula (Dipterocarpaceae) highlights the ecological relevance of drought in aseasonal tropical rainforests.</title>
        <authorList>
            <person name="Ng K.K.S."/>
            <person name="Kobayashi M.J."/>
            <person name="Fawcett J.A."/>
            <person name="Hatakeyama M."/>
            <person name="Paape T."/>
            <person name="Ng C.H."/>
            <person name="Ang C.C."/>
            <person name="Tnah L.H."/>
            <person name="Lee C.T."/>
            <person name="Nishiyama T."/>
            <person name="Sese J."/>
            <person name="O'Brien M.J."/>
            <person name="Copetti D."/>
            <person name="Mohd Noor M.I."/>
            <person name="Ong R.C."/>
            <person name="Putra M."/>
            <person name="Sireger I.Z."/>
            <person name="Indrioko S."/>
            <person name="Kosugi Y."/>
            <person name="Izuno A."/>
            <person name="Isagi Y."/>
            <person name="Lee S.L."/>
            <person name="Shimizu K.K."/>
        </authorList>
    </citation>
    <scope>NUCLEOTIDE SEQUENCE [LARGE SCALE GENOMIC DNA]</scope>
    <source>
        <strain evidence="11">214</strain>
    </source>
</reference>
<keyword evidence="5" id="KW-0256">Endoplasmic reticulum</keyword>
<evidence type="ECO:0000256" key="7">
    <source>
        <dbReference type="ARBA" id="ARBA00022989"/>
    </source>
</evidence>
<comment type="caution">
    <text evidence="11">The sequence shown here is derived from an EMBL/GenBank/DDBJ whole genome shotgun (WGS) entry which is preliminary data.</text>
</comment>
<evidence type="ECO:0000313" key="12">
    <source>
        <dbReference type="Proteomes" id="UP001054252"/>
    </source>
</evidence>
<dbReference type="SUPFAM" id="SSF103456">
    <property type="entry name" value="Preprotein translocase SecE subunit"/>
    <property type="match status" value="1"/>
</dbReference>
<dbReference type="GO" id="GO:0008320">
    <property type="term" value="F:protein transmembrane transporter activity"/>
    <property type="evidence" value="ECO:0007669"/>
    <property type="project" value="InterPro"/>
</dbReference>
<evidence type="ECO:0000256" key="1">
    <source>
        <dbReference type="ARBA" id="ARBA00004389"/>
    </source>
</evidence>
<evidence type="ECO:0000256" key="10">
    <source>
        <dbReference type="SAM" id="Phobius"/>
    </source>
</evidence>
<keyword evidence="4 10" id="KW-0812">Transmembrane</keyword>
<dbReference type="GO" id="GO:0006605">
    <property type="term" value="P:protein targeting"/>
    <property type="evidence" value="ECO:0007669"/>
    <property type="project" value="InterPro"/>
</dbReference>
<dbReference type="NCBIfam" id="TIGR00327">
    <property type="entry name" value="secE_euk_arch"/>
    <property type="match status" value="1"/>
</dbReference>
<evidence type="ECO:0000256" key="2">
    <source>
        <dbReference type="ARBA" id="ARBA00008274"/>
    </source>
</evidence>
<keyword evidence="9 10" id="KW-0472">Membrane</keyword>
<dbReference type="Pfam" id="PF00584">
    <property type="entry name" value="SecE"/>
    <property type="match status" value="1"/>
</dbReference>
<evidence type="ECO:0000256" key="3">
    <source>
        <dbReference type="ARBA" id="ARBA00022448"/>
    </source>
</evidence>
<dbReference type="AlphaFoldDB" id="A0AAV5MLC5"/>
<sequence length="337" mass="37536">MLQLRPLPHLHDVFLASTVPGSLTLLKLLAAIRMLTSVSELLLGKTFRPPTSSNTTHVPSAPLINSNNPPHRYHFPTLRACTVLRVQPCLLRSGWSPSSRSRTSTSFFLPARSLRAFWAFRLPVLSPLPLTWMILPIWTSPFAFEGPSWKKGAGTGASAVGWAPATSRSSRLHPRYATCPKSREMVSMRWVVAVDKWGTEDVGGIASGWRPESFAELRPARACEHSDGSRELEECQTTGDSRGKENVAEMRCWTELLHAFRGKRREGKMDAIDTVFDPLRDFAKDSVRLVKRCRKSDGKQFTKVAFRMTIGFVVIGCVGFFVKLIFIPINNIIVGSG</sequence>
<dbReference type="HAMAP" id="MF_00422">
    <property type="entry name" value="SecE"/>
    <property type="match status" value="1"/>
</dbReference>
<feature type="transmembrane region" description="Helical" evidence="10">
    <location>
        <begin position="304"/>
        <end position="329"/>
    </location>
</feature>
<gene>
    <name evidence="11" type="ORF">SLEP1_g56975</name>
</gene>
<protein>
    <submittedName>
        <fullName evidence="11">Uncharacterized protein</fullName>
    </submittedName>
</protein>
<keyword evidence="6" id="KW-0653">Protein transport</keyword>
<dbReference type="Gene3D" id="1.20.5.820">
    <property type="entry name" value="Preprotein translocase SecE subunit"/>
    <property type="match status" value="1"/>
</dbReference>
<name>A0AAV5MLC5_9ROSI</name>
<dbReference type="Proteomes" id="UP001054252">
    <property type="component" value="Unassembled WGS sequence"/>
</dbReference>
<dbReference type="InterPro" id="IPR001901">
    <property type="entry name" value="Translocase_SecE/Sec61-g"/>
</dbReference>
<dbReference type="GO" id="GO:0006886">
    <property type="term" value="P:intracellular protein transport"/>
    <property type="evidence" value="ECO:0007669"/>
    <property type="project" value="InterPro"/>
</dbReference>
<dbReference type="InterPro" id="IPR008158">
    <property type="entry name" value="Translocase_Sec61-g"/>
</dbReference>
<dbReference type="GO" id="GO:0005789">
    <property type="term" value="C:endoplasmic reticulum membrane"/>
    <property type="evidence" value="ECO:0007669"/>
    <property type="project" value="UniProtKB-SubCell"/>
</dbReference>
<evidence type="ECO:0000256" key="6">
    <source>
        <dbReference type="ARBA" id="ARBA00022927"/>
    </source>
</evidence>
<dbReference type="PANTHER" id="PTHR12309">
    <property type="entry name" value="SEC61 GAMMA SUBUNIT"/>
    <property type="match status" value="1"/>
</dbReference>
<evidence type="ECO:0000256" key="4">
    <source>
        <dbReference type="ARBA" id="ARBA00022692"/>
    </source>
</evidence>
<comment type="similarity">
    <text evidence="2">Belongs to the SecE/SEC61-gamma family.</text>
</comment>
<accession>A0AAV5MLC5</accession>
<evidence type="ECO:0000313" key="11">
    <source>
        <dbReference type="EMBL" id="GKV50263.1"/>
    </source>
</evidence>
<organism evidence="11 12">
    <name type="scientific">Rubroshorea leprosula</name>
    <dbReference type="NCBI Taxonomy" id="152421"/>
    <lineage>
        <taxon>Eukaryota</taxon>
        <taxon>Viridiplantae</taxon>
        <taxon>Streptophyta</taxon>
        <taxon>Embryophyta</taxon>
        <taxon>Tracheophyta</taxon>
        <taxon>Spermatophyta</taxon>
        <taxon>Magnoliopsida</taxon>
        <taxon>eudicotyledons</taxon>
        <taxon>Gunneridae</taxon>
        <taxon>Pentapetalae</taxon>
        <taxon>rosids</taxon>
        <taxon>malvids</taxon>
        <taxon>Malvales</taxon>
        <taxon>Dipterocarpaceae</taxon>
        <taxon>Rubroshorea</taxon>
    </lineage>
</organism>
<dbReference type="InterPro" id="IPR023391">
    <property type="entry name" value="Prot_translocase_SecE_dom_sf"/>
</dbReference>
<keyword evidence="8" id="KW-0811">Translocation</keyword>
<proteinExistence type="inferred from homology"/>
<comment type="subcellular location">
    <subcellularLocation>
        <location evidence="1">Endoplasmic reticulum membrane</location>
        <topology evidence="1">Single-pass membrane protein</topology>
    </subcellularLocation>
</comment>
<keyword evidence="3" id="KW-0813">Transport</keyword>
<keyword evidence="12" id="KW-1185">Reference proteome</keyword>
<keyword evidence="7 10" id="KW-1133">Transmembrane helix</keyword>